<dbReference type="CDD" id="cd00130">
    <property type="entry name" value="PAS"/>
    <property type="match status" value="1"/>
</dbReference>
<evidence type="ECO:0000313" key="3">
    <source>
        <dbReference type="EMBL" id="UOQ73941.1"/>
    </source>
</evidence>
<protein>
    <submittedName>
        <fullName evidence="3">PAS domain-containing protein</fullName>
    </submittedName>
</protein>
<dbReference type="SUPFAM" id="SSF55785">
    <property type="entry name" value="PYP-like sensor domain (PAS domain)"/>
    <property type="match status" value="1"/>
</dbReference>
<gene>
    <name evidence="3" type="ORF">MUN79_08600</name>
</gene>
<keyword evidence="1" id="KW-0175">Coiled coil</keyword>
<proteinExistence type="predicted"/>
<reference evidence="3" key="1">
    <citation type="submission" date="2022-04" db="EMBL/GenBank/DDBJ databases">
        <title>Hymenobacter sp. isolated from the air.</title>
        <authorList>
            <person name="Won M."/>
            <person name="Lee C.-M."/>
            <person name="Woen H.-Y."/>
            <person name="Kwon S.-W."/>
        </authorList>
    </citation>
    <scope>NUCLEOTIDE SEQUENCE</scope>
    <source>
        <strain evidence="3">5116S-3</strain>
    </source>
</reference>
<dbReference type="NCBIfam" id="TIGR00229">
    <property type="entry name" value="sensory_box"/>
    <property type="match status" value="1"/>
</dbReference>
<dbReference type="Gene3D" id="3.30.450.20">
    <property type="entry name" value="PAS domain"/>
    <property type="match status" value="1"/>
</dbReference>
<evidence type="ECO:0000313" key="4">
    <source>
        <dbReference type="Proteomes" id="UP000831796"/>
    </source>
</evidence>
<dbReference type="AlphaFoldDB" id="A0A8T9QC59"/>
<dbReference type="KEGG" id="hcu:MUN79_08600"/>
<dbReference type="Proteomes" id="UP000831796">
    <property type="component" value="Chromosome"/>
</dbReference>
<dbReference type="InterPro" id="IPR035965">
    <property type="entry name" value="PAS-like_dom_sf"/>
</dbReference>
<dbReference type="Pfam" id="PF13188">
    <property type="entry name" value="PAS_8"/>
    <property type="match status" value="1"/>
</dbReference>
<organism evidence="3 4">
    <name type="scientific">Hymenobacter cellulosilyticus</name>
    <dbReference type="NCBI Taxonomy" id="2932248"/>
    <lineage>
        <taxon>Bacteria</taxon>
        <taxon>Pseudomonadati</taxon>
        <taxon>Bacteroidota</taxon>
        <taxon>Cytophagia</taxon>
        <taxon>Cytophagales</taxon>
        <taxon>Hymenobacteraceae</taxon>
        <taxon>Hymenobacter</taxon>
    </lineage>
</organism>
<name>A0A8T9QC59_9BACT</name>
<dbReference type="EMBL" id="CP095046">
    <property type="protein sequence ID" value="UOQ73941.1"/>
    <property type="molecule type" value="Genomic_DNA"/>
</dbReference>
<feature type="domain" description="PAS" evidence="2">
    <location>
        <begin position="44"/>
        <end position="110"/>
    </location>
</feature>
<evidence type="ECO:0000259" key="2">
    <source>
        <dbReference type="SMART" id="SM00091"/>
    </source>
</evidence>
<accession>A0A8T9QC59</accession>
<evidence type="ECO:0000256" key="1">
    <source>
        <dbReference type="SAM" id="Coils"/>
    </source>
</evidence>
<dbReference type="InterPro" id="IPR000014">
    <property type="entry name" value="PAS"/>
</dbReference>
<feature type="coiled-coil region" evidence="1">
    <location>
        <begin position="5"/>
        <end position="45"/>
    </location>
</feature>
<dbReference type="SMART" id="SM00091">
    <property type="entry name" value="PAS"/>
    <property type="match status" value="1"/>
</dbReference>
<dbReference type="RefSeq" id="WP_244677287.1">
    <property type="nucleotide sequence ID" value="NZ_CP095046.1"/>
</dbReference>
<keyword evidence="4" id="KW-1185">Reference proteome</keyword>
<sequence length="145" mass="16456">MFSPSDSAEIEMNALREEIRQLRQYQAAAQELAQQREQHAQSQRRFRTVFENSPLGQKIIAPDLTIRQANAALADMLGVGSAGALVGRRILDFAHPHHRYDWELLQERLWGTRRQASRSKPAWCAPTAPRFGVGSLRFCSKMKPA</sequence>